<dbReference type="Pfam" id="PF00958">
    <property type="entry name" value="GMP_synt_C"/>
    <property type="match status" value="1"/>
</dbReference>
<evidence type="ECO:0000256" key="9">
    <source>
        <dbReference type="HAMAP-Rule" id="MF_00344"/>
    </source>
</evidence>
<dbReference type="InterPro" id="IPR022955">
    <property type="entry name" value="GMP_synthase"/>
</dbReference>
<evidence type="ECO:0000256" key="5">
    <source>
        <dbReference type="ARBA" id="ARBA00022749"/>
    </source>
</evidence>
<feature type="binding site" evidence="10">
    <location>
        <begin position="251"/>
        <end position="257"/>
    </location>
    <ligand>
        <name>ATP</name>
        <dbReference type="ChEBI" id="CHEBI:30616"/>
    </ligand>
</feature>
<dbReference type="InterPro" id="IPR022310">
    <property type="entry name" value="NAD/GMP_synthase"/>
</dbReference>
<keyword evidence="5 9" id="KW-0332">GMP biosynthesis</keyword>
<name>A0AAE6NZ32_9LACO</name>
<evidence type="ECO:0000313" key="13">
    <source>
        <dbReference type="Proteomes" id="UP000327194"/>
    </source>
</evidence>
<dbReference type="PROSITE" id="PS51553">
    <property type="entry name" value="GMPS_ATP_PPASE"/>
    <property type="match status" value="1"/>
</dbReference>
<dbReference type="EC" id="6.3.5.2" evidence="9"/>
<keyword evidence="4 9" id="KW-0547">Nucleotide-binding</keyword>
<dbReference type="PRINTS" id="PR00097">
    <property type="entry name" value="ANTSNTHASEII"/>
</dbReference>
<dbReference type="NCBIfam" id="TIGR00888">
    <property type="entry name" value="guaA_Nterm"/>
    <property type="match status" value="1"/>
</dbReference>
<gene>
    <name evidence="9 12" type="primary">guaA</name>
    <name evidence="12" type="ORF">LF543_00580</name>
</gene>
<evidence type="ECO:0000256" key="1">
    <source>
        <dbReference type="ARBA" id="ARBA00002332"/>
    </source>
</evidence>
<dbReference type="GO" id="GO:0003921">
    <property type="term" value="F:GMP synthase activity"/>
    <property type="evidence" value="ECO:0007669"/>
    <property type="project" value="InterPro"/>
</dbReference>
<dbReference type="HAMAP" id="MF_00344">
    <property type="entry name" value="GMP_synthase"/>
    <property type="match status" value="1"/>
</dbReference>
<evidence type="ECO:0000259" key="11">
    <source>
        <dbReference type="PROSITE" id="PS51553"/>
    </source>
</evidence>
<evidence type="ECO:0000313" key="12">
    <source>
        <dbReference type="EMBL" id="QFX92166.1"/>
    </source>
</evidence>
<dbReference type="Gene3D" id="3.40.50.880">
    <property type="match status" value="1"/>
</dbReference>
<dbReference type="FunFam" id="3.40.50.880:FF:000001">
    <property type="entry name" value="GMP synthase [glutamine-hydrolyzing]"/>
    <property type="match status" value="1"/>
</dbReference>
<feature type="active site" evidence="9">
    <location>
        <position position="197"/>
    </location>
</feature>
<dbReference type="InterPro" id="IPR017926">
    <property type="entry name" value="GATASE"/>
</dbReference>
<evidence type="ECO:0000256" key="3">
    <source>
        <dbReference type="ARBA" id="ARBA00022598"/>
    </source>
</evidence>
<dbReference type="CDD" id="cd01742">
    <property type="entry name" value="GATase1_GMP_Synthase"/>
    <property type="match status" value="1"/>
</dbReference>
<dbReference type="KEGG" id="lfv:LF543_00580"/>
<comment type="function">
    <text evidence="1 9">Catalyzes the synthesis of GMP from XMP.</text>
</comment>
<keyword evidence="7 9" id="KW-0067">ATP-binding</keyword>
<feature type="active site" description="Nucleophile" evidence="9">
    <location>
        <position position="108"/>
    </location>
</feature>
<dbReference type="NCBIfam" id="TIGR00884">
    <property type="entry name" value="guaA_Cterm"/>
    <property type="match status" value="1"/>
</dbReference>
<dbReference type="InterPro" id="IPR029062">
    <property type="entry name" value="Class_I_gatase-like"/>
</dbReference>
<dbReference type="FunFam" id="3.30.300.10:FF:000002">
    <property type="entry name" value="GMP synthase [glutamine-hydrolyzing]"/>
    <property type="match status" value="1"/>
</dbReference>
<dbReference type="InterPro" id="IPR001674">
    <property type="entry name" value="GMP_synth_C"/>
</dbReference>
<dbReference type="EMBL" id="CP045562">
    <property type="protein sequence ID" value="QFX92166.1"/>
    <property type="molecule type" value="Genomic_DNA"/>
</dbReference>
<sequence>MCKSPNPHQTIQSISRRNLMATGTKKRDYDEILVLDFGSQYNQLITRRIRDMGVYSELKPHTITAKEVKAIAPKGIIFSGGPNSVNGKDALDVDPEILNMGIPILGICYGMQLLAHDLKGGETTTADDSQYGPAEIKVTSNDSGTFKGLDADQTVLMSHGDFVTKVPDGFKVTATSEQCAISAMEDPDKGIYAVQFHPEVNLTKQGNQMLHNFVFDIAHAKDNWSMDDFIDDAIENIKEEVGDKRVLLGLSGGVDSSVVAVLLHRAIGDQLISVFVDHGLLRKNEAQQVLHTLGDEFGLNIDFVDASDEFLSQLKGVTDPEKKRKIIGKDFVDTFSKEARKFKDVDFLAQGTLYTDVIESGTDTAQTIKSHHNVGGLPKDLKFKLIEPLNKLFKDEVREIGEKLGMPDEMVWRQPFPGPGLAIRIIGDVTPERLKKVRDSDAILRDEFKKAGLDKKVWQYFTALPGIRTVGVMGDERTYDEAINIRAVNSVDGMTAEFAEIPWDVLSKVSSRIVDEVPGINRVLYDITGKPPATIEYQ</sequence>
<dbReference type="InterPro" id="IPR025777">
    <property type="entry name" value="GMPS_ATP_PPase_dom"/>
</dbReference>
<accession>A0AAE6NZ32</accession>
<dbReference type="InterPro" id="IPR004739">
    <property type="entry name" value="GMP_synth_GATase"/>
</dbReference>
<dbReference type="PANTHER" id="PTHR11922">
    <property type="entry name" value="GMP SYNTHASE-RELATED"/>
    <property type="match status" value="1"/>
</dbReference>
<evidence type="ECO:0000256" key="6">
    <source>
        <dbReference type="ARBA" id="ARBA00022755"/>
    </source>
</evidence>
<dbReference type="SUPFAM" id="SSF52317">
    <property type="entry name" value="Class I glutamine amidotransferase-like"/>
    <property type="match status" value="1"/>
</dbReference>
<comment type="subunit">
    <text evidence="9">Homodimer.</text>
</comment>
<dbReference type="Pfam" id="PF02540">
    <property type="entry name" value="NAD_synthase"/>
    <property type="match status" value="1"/>
</dbReference>
<evidence type="ECO:0000256" key="4">
    <source>
        <dbReference type="ARBA" id="ARBA00022741"/>
    </source>
</evidence>
<evidence type="ECO:0000256" key="2">
    <source>
        <dbReference type="ARBA" id="ARBA00005153"/>
    </source>
</evidence>
<keyword evidence="6 9" id="KW-0658">Purine biosynthesis</keyword>
<feature type="active site" evidence="9">
    <location>
        <position position="199"/>
    </location>
</feature>
<evidence type="ECO:0000256" key="10">
    <source>
        <dbReference type="PROSITE-ProRule" id="PRU00886"/>
    </source>
</evidence>
<dbReference type="Gene3D" id="3.30.300.10">
    <property type="match status" value="1"/>
</dbReference>
<dbReference type="GO" id="GO:0005829">
    <property type="term" value="C:cytosol"/>
    <property type="evidence" value="ECO:0007669"/>
    <property type="project" value="TreeGrafter"/>
</dbReference>
<dbReference type="PRINTS" id="PR00099">
    <property type="entry name" value="CPSGATASE"/>
</dbReference>
<dbReference type="PROSITE" id="PS51273">
    <property type="entry name" value="GATASE_TYPE_1"/>
    <property type="match status" value="1"/>
</dbReference>
<comment type="catalytic activity">
    <reaction evidence="9">
        <text>XMP + L-glutamine + ATP + H2O = GMP + L-glutamate + AMP + diphosphate + 2 H(+)</text>
        <dbReference type="Rhea" id="RHEA:11680"/>
        <dbReference type="ChEBI" id="CHEBI:15377"/>
        <dbReference type="ChEBI" id="CHEBI:15378"/>
        <dbReference type="ChEBI" id="CHEBI:29985"/>
        <dbReference type="ChEBI" id="CHEBI:30616"/>
        <dbReference type="ChEBI" id="CHEBI:33019"/>
        <dbReference type="ChEBI" id="CHEBI:57464"/>
        <dbReference type="ChEBI" id="CHEBI:58115"/>
        <dbReference type="ChEBI" id="CHEBI:58359"/>
        <dbReference type="ChEBI" id="CHEBI:456215"/>
        <dbReference type="EC" id="6.3.5.2"/>
    </reaction>
</comment>
<comment type="pathway">
    <text evidence="2 9">Purine metabolism; GMP biosynthesis; GMP from XMP (L-Gln route): step 1/1.</text>
</comment>
<dbReference type="GO" id="GO:0005524">
    <property type="term" value="F:ATP binding"/>
    <property type="evidence" value="ECO:0007669"/>
    <property type="project" value="UniProtKB-UniRule"/>
</dbReference>
<dbReference type="CDD" id="cd01997">
    <property type="entry name" value="GMP_synthase_C"/>
    <property type="match status" value="1"/>
</dbReference>
<keyword evidence="3 9" id="KW-0436">Ligase</keyword>
<dbReference type="FunFam" id="3.40.50.620:FF:000001">
    <property type="entry name" value="GMP synthase [glutamine-hydrolyzing]"/>
    <property type="match status" value="1"/>
</dbReference>
<dbReference type="Gene3D" id="3.40.50.620">
    <property type="entry name" value="HUPs"/>
    <property type="match status" value="1"/>
</dbReference>
<dbReference type="SUPFAM" id="SSF52402">
    <property type="entry name" value="Adenine nucleotide alpha hydrolases-like"/>
    <property type="match status" value="1"/>
</dbReference>
<reference evidence="12 13" key="1">
    <citation type="submission" date="2019-10" db="EMBL/GenBank/DDBJ databases">
        <title>Genome sequencing of Lactobacillus fructivorans.</title>
        <authorList>
            <person name="Kim K."/>
        </authorList>
    </citation>
    <scope>NUCLEOTIDE SEQUENCE [LARGE SCALE GENOMIC DNA]</scope>
    <source>
        <strain evidence="12 13">LF543</strain>
    </source>
</reference>
<keyword evidence="8 9" id="KW-0315">Glutamine amidotransferase</keyword>
<evidence type="ECO:0000256" key="7">
    <source>
        <dbReference type="ARBA" id="ARBA00022840"/>
    </source>
</evidence>
<organism evidence="12 13">
    <name type="scientific">Fructilactobacillus fructivorans</name>
    <dbReference type="NCBI Taxonomy" id="1614"/>
    <lineage>
        <taxon>Bacteria</taxon>
        <taxon>Bacillati</taxon>
        <taxon>Bacillota</taxon>
        <taxon>Bacilli</taxon>
        <taxon>Lactobacillales</taxon>
        <taxon>Lactobacillaceae</taxon>
        <taxon>Fructilactobacillus</taxon>
    </lineage>
</organism>
<dbReference type="InterPro" id="IPR014729">
    <property type="entry name" value="Rossmann-like_a/b/a_fold"/>
</dbReference>
<dbReference type="NCBIfam" id="NF000848">
    <property type="entry name" value="PRK00074.1"/>
    <property type="match status" value="1"/>
</dbReference>
<dbReference type="Proteomes" id="UP000327194">
    <property type="component" value="Chromosome"/>
</dbReference>
<protein>
    <recommendedName>
        <fullName evidence="9">GMP synthase [glutamine-hydrolyzing]</fullName>
        <ecNumber evidence="9">6.3.5.2</ecNumber>
    </recommendedName>
    <alternativeName>
        <fullName evidence="9">GMP synthetase</fullName>
    </alternativeName>
    <alternativeName>
        <fullName evidence="9">Glutamine amidotransferase</fullName>
    </alternativeName>
</protein>
<dbReference type="AlphaFoldDB" id="A0AAE6NZ32"/>
<feature type="domain" description="GMPS ATP-PPase" evidence="11">
    <location>
        <begin position="224"/>
        <end position="413"/>
    </location>
</feature>
<proteinExistence type="inferred from homology"/>
<dbReference type="PRINTS" id="PR00096">
    <property type="entry name" value="GATASE"/>
</dbReference>
<dbReference type="PANTHER" id="PTHR11922:SF2">
    <property type="entry name" value="GMP SYNTHASE [GLUTAMINE-HYDROLYZING]"/>
    <property type="match status" value="1"/>
</dbReference>
<evidence type="ECO:0000256" key="8">
    <source>
        <dbReference type="ARBA" id="ARBA00022962"/>
    </source>
</evidence>
<dbReference type="Pfam" id="PF00117">
    <property type="entry name" value="GATase"/>
    <property type="match status" value="1"/>
</dbReference>